<dbReference type="SUPFAM" id="SSF51556">
    <property type="entry name" value="Metallo-dependent hydrolases"/>
    <property type="match status" value="1"/>
</dbReference>
<dbReference type="GO" id="GO:0043103">
    <property type="term" value="P:hypoxanthine salvage"/>
    <property type="evidence" value="ECO:0007669"/>
    <property type="project" value="TreeGrafter"/>
</dbReference>
<dbReference type="GO" id="GO:0005829">
    <property type="term" value="C:cytosol"/>
    <property type="evidence" value="ECO:0007669"/>
    <property type="project" value="TreeGrafter"/>
</dbReference>
<dbReference type="Gene3D" id="3.20.20.140">
    <property type="entry name" value="Metal-dependent hydrolases"/>
    <property type="match status" value="1"/>
</dbReference>
<feature type="domain" description="Adenosine deaminase" evidence="7">
    <location>
        <begin position="7"/>
        <end position="331"/>
    </location>
</feature>
<evidence type="ECO:0000256" key="6">
    <source>
        <dbReference type="ARBA" id="ARBA00022833"/>
    </source>
</evidence>
<keyword evidence="4" id="KW-0479">Metal-binding</keyword>
<dbReference type="AlphaFoldDB" id="A0A7X1EA88"/>
<keyword evidence="6" id="KW-0862">Zinc</keyword>
<proteinExistence type="inferred from homology"/>
<dbReference type="NCBIfam" id="NF006846">
    <property type="entry name" value="PRK09358.1-1"/>
    <property type="match status" value="1"/>
</dbReference>
<keyword evidence="5 8" id="KW-0378">Hydrolase</keyword>
<evidence type="ECO:0000256" key="2">
    <source>
        <dbReference type="ARBA" id="ARBA00006676"/>
    </source>
</evidence>
<dbReference type="Proteomes" id="UP000526501">
    <property type="component" value="Unassembled WGS sequence"/>
</dbReference>
<protein>
    <recommendedName>
        <fullName evidence="3">adenosine deaminase</fullName>
        <ecNumber evidence="3">3.5.4.4</ecNumber>
    </recommendedName>
</protein>
<sequence length="335" mass="37055">MIDPRLPFIDLHRHLEGCVRLETMLSLAEQHGLRLPGETIESLTPHVVLSGPQANLIEFLSKLQWMIYVLADLDACRQIAYESVHDAANEGLDYLELRFSPLFMARPHRLNPADVVAAVIDGAKAGERDFGVMTRLIGILSRTFGPELCREELNALLAHKHELRALDLAGDEARWPGELFQDHFRQGRDAGWQITVHAGEAGGSHNIRYAIEQLGATRIGHGIKASEDPELIDLIRERGIGLEVNLTSNVQTNTVSSLQAHPLAKFLDHGLLATINTDDPIISGIDLKFEFHQAAPEAGISVDHARKAQENALATAFLSTSEKAELLTRFQEKQS</sequence>
<gene>
    <name evidence="8" type="primary">add</name>
    <name evidence="8" type="ORF">H5P27_18925</name>
</gene>
<dbReference type="GO" id="GO:0004000">
    <property type="term" value="F:adenosine deaminase activity"/>
    <property type="evidence" value="ECO:0007669"/>
    <property type="project" value="UniProtKB-ARBA"/>
</dbReference>
<comment type="caution">
    <text evidence="8">The sequence shown here is derived from an EMBL/GenBank/DDBJ whole genome shotgun (WGS) entry which is preliminary data.</text>
</comment>
<evidence type="ECO:0000256" key="4">
    <source>
        <dbReference type="ARBA" id="ARBA00022723"/>
    </source>
</evidence>
<evidence type="ECO:0000256" key="5">
    <source>
        <dbReference type="ARBA" id="ARBA00022801"/>
    </source>
</evidence>
<evidence type="ECO:0000313" key="9">
    <source>
        <dbReference type="Proteomes" id="UP000526501"/>
    </source>
</evidence>
<reference evidence="8 9" key="1">
    <citation type="submission" date="2020-07" db="EMBL/GenBank/DDBJ databases">
        <authorList>
            <person name="Feng X."/>
        </authorList>
    </citation>
    <scope>NUCLEOTIDE SEQUENCE [LARGE SCALE GENOMIC DNA]</scope>
    <source>
        <strain evidence="8 9">JCM23202</strain>
    </source>
</reference>
<comment type="similarity">
    <text evidence="2">Belongs to the metallo-dependent hydrolases superfamily. Adenosine and AMP deaminases family.</text>
</comment>
<organism evidence="8 9">
    <name type="scientific">Pelagicoccus albus</name>
    <dbReference type="NCBI Taxonomy" id="415222"/>
    <lineage>
        <taxon>Bacteria</taxon>
        <taxon>Pseudomonadati</taxon>
        <taxon>Verrucomicrobiota</taxon>
        <taxon>Opitutia</taxon>
        <taxon>Puniceicoccales</taxon>
        <taxon>Pelagicoccaceae</taxon>
        <taxon>Pelagicoccus</taxon>
    </lineage>
</organism>
<dbReference type="GO" id="GO:0006154">
    <property type="term" value="P:adenosine catabolic process"/>
    <property type="evidence" value="ECO:0007669"/>
    <property type="project" value="TreeGrafter"/>
</dbReference>
<dbReference type="EMBL" id="JACHVC010000013">
    <property type="protein sequence ID" value="MBC2608136.1"/>
    <property type="molecule type" value="Genomic_DNA"/>
</dbReference>
<dbReference type="PANTHER" id="PTHR11409">
    <property type="entry name" value="ADENOSINE DEAMINASE"/>
    <property type="match status" value="1"/>
</dbReference>
<evidence type="ECO:0000259" key="7">
    <source>
        <dbReference type="Pfam" id="PF00962"/>
    </source>
</evidence>
<dbReference type="GO" id="GO:0046872">
    <property type="term" value="F:metal ion binding"/>
    <property type="evidence" value="ECO:0007669"/>
    <property type="project" value="UniProtKB-KW"/>
</dbReference>
<dbReference type="GO" id="GO:0046103">
    <property type="term" value="P:inosine biosynthetic process"/>
    <property type="evidence" value="ECO:0007669"/>
    <property type="project" value="TreeGrafter"/>
</dbReference>
<dbReference type="PANTHER" id="PTHR11409:SF43">
    <property type="entry name" value="ADENOSINE DEAMINASE"/>
    <property type="match status" value="1"/>
</dbReference>
<evidence type="ECO:0000256" key="3">
    <source>
        <dbReference type="ARBA" id="ARBA00012784"/>
    </source>
</evidence>
<comment type="cofactor">
    <cofactor evidence="1">
        <name>Zn(2+)</name>
        <dbReference type="ChEBI" id="CHEBI:29105"/>
    </cofactor>
</comment>
<dbReference type="RefSeq" id="WP_185661988.1">
    <property type="nucleotide sequence ID" value="NZ_CAWPOO010000013.1"/>
</dbReference>
<dbReference type="EC" id="3.5.4.4" evidence="3"/>
<dbReference type="NCBIfam" id="TIGR01430">
    <property type="entry name" value="aden_deam"/>
    <property type="match status" value="1"/>
</dbReference>
<accession>A0A7X1EA88</accession>
<evidence type="ECO:0000313" key="8">
    <source>
        <dbReference type="EMBL" id="MBC2608136.1"/>
    </source>
</evidence>
<dbReference type="InterPro" id="IPR006330">
    <property type="entry name" value="Ado/ade_deaminase"/>
</dbReference>
<keyword evidence="9" id="KW-1185">Reference proteome</keyword>
<dbReference type="InterPro" id="IPR032466">
    <property type="entry name" value="Metal_Hydrolase"/>
</dbReference>
<dbReference type="Pfam" id="PF00962">
    <property type="entry name" value="A_deaminase"/>
    <property type="match status" value="1"/>
</dbReference>
<evidence type="ECO:0000256" key="1">
    <source>
        <dbReference type="ARBA" id="ARBA00001947"/>
    </source>
</evidence>
<dbReference type="InterPro" id="IPR001365">
    <property type="entry name" value="A_deaminase_dom"/>
</dbReference>
<name>A0A7X1EA88_9BACT</name>